<keyword evidence="2" id="KW-1185">Reference proteome</keyword>
<evidence type="ECO:0000313" key="2">
    <source>
        <dbReference type="Proteomes" id="UP000827872"/>
    </source>
</evidence>
<accession>A0ACB8EBG1</accession>
<proteinExistence type="predicted"/>
<sequence length="517" mass="55175">MRARSTVAAEAIELLRGGRPGGVWLGLRLPEGRCVAPGRALRGFEWVAGDERTDFEAWASAGPAEGACGPRCVVVSAALRWEERDCQAPADGFLCEFSYPRGSCAPLAPPPATDVHYTTPFGARDADLSAFPPGTTARLPGLDGATLVCQERANGSWGWAADAPGAWPCQLERGGCEGRCQEDERGRPFCTCPDGGAALGPDGRACLSPCARLRCQHHCAPLADGAVCLCQEGYQLDADGRSCADIEDCQARPGPCEQECINTDGGFHCRCFAGYTLVESRCTKNENLCFFASCQQGCVVTNGTFRCTCEDGFTPDPDDPRRCIRVCDRPECSAQCDPHTGDHCFCPDGYIIQEHDNGTKVCTDIDECEEGYCDGECRNLFGGYECLSTGPPLAGTSLVPDEGSGEVAIYSTPTPPVLTSVPPKGGRSPGTLVAIIVSTVLSFVVLAAVVYCFLTKLGPCRTKKDDKCWQLENEVGLEPVGPGSTSYKQKLSILGNSGKQFLSTVNLFRILTVKERA</sequence>
<reference evidence="1" key="1">
    <citation type="submission" date="2021-08" db="EMBL/GenBank/DDBJ databases">
        <title>The first chromosome-level gecko genome reveals the dynamic sex chromosomes of Neotropical dwarf geckos (Sphaerodactylidae: Sphaerodactylus).</title>
        <authorList>
            <person name="Pinto B.J."/>
            <person name="Keating S.E."/>
            <person name="Gamble T."/>
        </authorList>
    </citation>
    <scope>NUCLEOTIDE SEQUENCE</scope>
    <source>
        <strain evidence="1">TG3544</strain>
    </source>
</reference>
<name>A0ACB8EBG1_9SAUR</name>
<protein>
    <submittedName>
        <fullName evidence="1">Uncharacterized protein</fullName>
    </submittedName>
</protein>
<comment type="caution">
    <text evidence="1">The sequence shown here is derived from an EMBL/GenBank/DDBJ whole genome shotgun (WGS) entry which is preliminary data.</text>
</comment>
<dbReference type="EMBL" id="CM037627">
    <property type="protein sequence ID" value="KAH7989877.1"/>
    <property type="molecule type" value="Genomic_DNA"/>
</dbReference>
<dbReference type="Proteomes" id="UP000827872">
    <property type="component" value="Linkage Group LG14"/>
</dbReference>
<evidence type="ECO:0000313" key="1">
    <source>
        <dbReference type="EMBL" id="KAH7989877.1"/>
    </source>
</evidence>
<organism evidence="1 2">
    <name type="scientific">Sphaerodactylus townsendi</name>
    <dbReference type="NCBI Taxonomy" id="933632"/>
    <lineage>
        <taxon>Eukaryota</taxon>
        <taxon>Metazoa</taxon>
        <taxon>Chordata</taxon>
        <taxon>Craniata</taxon>
        <taxon>Vertebrata</taxon>
        <taxon>Euteleostomi</taxon>
        <taxon>Lepidosauria</taxon>
        <taxon>Squamata</taxon>
        <taxon>Bifurcata</taxon>
        <taxon>Gekkota</taxon>
        <taxon>Sphaerodactylidae</taxon>
        <taxon>Sphaerodactylus</taxon>
    </lineage>
</organism>
<gene>
    <name evidence="1" type="ORF">K3G42_015779</name>
</gene>